<evidence type="ECO:0000313" key="2">
    <source>
        <dbReference type="Proteomes" id="UP000479000"/>
    </source>
</evidence>
<organism evidence="1 2">
    <name type="scientific">Nesidiocoris tenuis</name>
    <dbReference type="NCBI Taxonomy" id="355587"/>
    <lineage>
        <taxon>Eukaryota</taxon>
        <taxon>Metazoa</taxon>
        <taxon>Ecdysozoa</taxon>
        <taxon>Arthropoda</taxon>
        <taxon>Hexapoda</taxon>
        <taxon>Insecta</taxon>
        <taxon>Pterygota</taxon>
        <taxon>Neoptera</taxon>
        <taxon>Paraneoptera</taxon>
        <taxon>Hemiptera</taxon>
        <taxon>Heteroptera</taxon>
        <taxon>Panheteroptera</taxon>
        <taxon>Cimicomorpha</taxon>
        <taxon>Miridae</taxon>
        <taxon>Dicyphina</taxon>
        <taxon>Nesidiocoris</taxon>
    </lineage>
</organism>
<protein>
    <submittedName>
        <fullName evidence="1">Uncharacterized protein</fullName>
    </submittedName>
</protein>
<accession>A0A6H5G699</accession>
<dbReference type="Proteomes" id="UP000479000">
    <property type="component" value="Unassembled WGS sequence"/>
</dbReference>
<gene>
    <name evidence="1" type="ORF">NTEN_LOCUS4400</name>
</gene>
<name>A0A6H5G699_9HEMI</name>
<sequence length="107" mass="12431">MEAFYEVLVQNFSSSIRRCVPHSVAECAGAASPSVAEHALTRTRGQHRPTNDTTIRVKRHVADSFRPTDRRIFPLRQFQFRGRRFNSKSKLKYWNRPKIENRNGASE</sequence>
<dbReference type="AlphaFoldDB" id="A0A6H5G699"/>
<proteinExistence type="predicted"/>
<keyword evidence="2" id="KW-1185">Reference proteome</keyword>
<reference evidence="1 2" key="1">
    <citation type="submission" date="2020-02" db="EMBL/GenBank/DDBJ databases">
        <authorList>
            <person name="Ferguson B K."/>
        </authorList>
    </citation>
    <scope>NUCLEOTIDE SEQUENCE [LARGE SCALE GENOMIC DNA]</scope>
</reference>
<evidence type="ECO:0000313" key="1">
    <source>
        <dbReference type="EMBL" id="CAA9998106.1"/>
    </source>
</evidence>
<dbReference type="EMBL" id="CADCXU010006558">
    <property type="protein sequence ID" value="CAA9998106.1"/>
    <property type="molecule type" value="Genomic_DNA"/>
</dbReference>